<dbReference type="SMART" id="SM00239">
    <property type="entry name" value="C2"/>
    <property type="match status" value="1"/>
</dbReference>
<dbReference type="PROSITE" id="PS50963">
    <property type="entry name" value="LINK_2"/>
    <property type="match status" value="1"/>
</dbReference>
<feature type="region of interest" description="Disordered" evidence="3">
    <location>
        <begin position="191"/>
        <end position="309"/>
    </location>
</feature>
<evidence type="ECO:0000259" key="5">
    <source>
        <dbReference type="PROSITE" id="PS50963"/>
    </source>
</evidence>
<dbReference type="EMBL" id="JAZDUA010000035">
    <property type="protein sequence ID" value="KAK7871694.1"/>
    <property type="molecule type" value="Genomic_DNA"/>
</dbReference>
<feature type="compositionally biased region" description="Basic residues" evidence="3">
    <location>
        <begin position="743"/>
        <end position="752"/>
    </location>
</feature>
<dbReference type="InterPro" id="IPR028928">
    <property type="entry name" value="CC2D2AN-C2"/>
</dbReference>
<dbReference type="PANTHER" id="PTHR20837:SF0">
    <property type="entry name" value="COILED-COIL AND C2 DOMAIN-CONTAINING PROTEIN 2A"/>
    <property type="match status" value="1"/>
</dbReference>
<dbReference type="InterPro" id="IPR041510">
    <property type="entry name" value="DUF5523"/>
</dbReference>
<evidence type="ECO:0000259" key="4">
    <source>
        <dbReference type="PROSITE" id="PS50004"/>
    </source>
</evidence>
<dbReference type="InterPro" id="IPR000008">
    <property type="entry name" value="C2_dom"/>
</dbReference>
<dbReference type="Proteomes" id="UP001378592">
    <property type="component" value="Unassembled WGS sequence"/>
</dbReference>
<feature type="region of interest" description="Disordered" evidence="3">
    <location>
        <begin position="84"/>
        <end position="156"/>
    </location>
</feature>
<dbReference type="Gene3D" id="2.60.40.150">
    <property type="entry name" value="C2 domain"/>
    <property type="match status" value="1"/>
</dbReference>
<dbReference type="Pfam" id="PF24656">
    <property type="entry name" value="CEPT76_peptidase"/>
    <property type="match status" value="1"/>
</dbReference>
<dbReference type="GO" id="GO:0005540">
    <property type="term" value="F:hyaluronic acid binding"/>
    <property type="evidence" value="ECO:0007669"/>
    <property type="project" value="InterPro"/>
</dbReference>
<accession>A0AAN9ZF99</accession>
<keyword evidence="1" id="KW-1015">Disulfide bond</keyword>
<dbReference type="InterPro" id="IPR056290">
    <property type="entry name" value="CEPT76/DRC7_peptidase-like_dom"/>
</dbReference>
<dbReference type="Pfam" id="PF15625">
    <property type="entry name" value="CC2D2AN-C2"/>
    <property type="match status" value="1"/>
</dbReference>
<evidence type="ECO:0000313" key="6">
    <source>
        <dbReference type="EMBL" id="KAK7871694.1"/>
    </source>
</evidence>
<evidence type="ECO:0000256" key="1">
    <source>
        <dbReference type="ARBA" id="ARBA00023157"/>
    </source>
</evidence>
<dbReference type="InterPro" id="IPR056288">
    <property type="entry name" value="CEP76_C"/>
</dbReference>
<feature type="region of interest" description="Disordered" evidence="3">
    <location>
        <begin position="743"/>
        <end position="793"/>
    </location>
</feature>
<dbReference type="InterPro" id="IPR052434">
    <property type="entry name" value="Tectonic-like_complex_comp"/>
</dbReference>
<feature type="region of interest" description="Disordered" evidence="3">
    <location>
        <begin position="379"/>
        <end position="404"/>
    </location>
</feature>
<gene>
    <name evidence="6" type="ORF">R5R35_009053</name>
</gene>
<dbReference type="InterPro" id="IPR000538">
    <property type="entry name" value="Link_dom"/>
</dbReference>
<name>A0AAN9ZF99_9ORTH</name>
<evidence type="ECO:0000256" key="2">
    <source>
        <dbReference type="SAM" id="Coils"/>
    </source>
</evidence>
<feature type="compositionally biased region" description="Acidic residues" evidence="3">
    <location>
        <begin position="761"/>
        <end position="777"/>
    </location>
</feature>
<dbReference type="Pfam" id="PF00168">
    <property type="entry name" value="C2"/>
    <property type="match status" value="1"/>
</dbReference>
<feature type="region of interest" description="Disordered" evidence="3">
    <location>
        <begin position="13"/>
        <end position="32"/>
    </location>
</feature>
<dbReference type="CDD" id="cd00030">
    <property type="entry name" value="C2"/>
    <property type="match status" value="1"/>
</dbReference>
<dbReference type="GO" id="GO:0007155">
    <property type="term" value="P:cell adhesion"/>
    <property type="evidence" value="ECO:0007669"/>
    <property type="project" value="InterPro"/>
</dbReference>
<feature type="compositionally biased region" description="Low complexity" evidence="3">
    <location>
        <begin position="228"/>
        <end position="237"/>
    </location>
</feature>
<feature type="coiled-coil region" evidence="2">
    <location>
        <begin position="622"/>
        <end position="649"/>
    </location>
</feature>
<dbReference type="SUPFAM" id="SSF49562">
    <property type="entry name" value="C2 domain (Calcium/lipid-binding domain, CaLB)"/>
    <property type="match status" value="1"/>
</dbReference>
<feature type="domain" description="Link" evidence="5">
    <location>
        <begin position="921"/>
        <end position="1014"/>
    </location>
</feature>
<dbReference type="GO" id="GO:0035869">
    <property type="term" value="C:ciliary transition zone"/>
    <property type="evidence" value="ECO:0007669"/>
    <property type="project" value="TreeGrafter"/>
</dbReference>
<feature type="compositionally biased region" description="Polar residues" evidence="3">
    <location>
        <begin position="258"/>
        <end position="284"/>
    </location>
</feature>
<dbReference type="GO" id="GO:1904491">
    <property type="term" value="P:protein localization to ciliary transition zone"/>
    <property type="evidence" value="ECO:0007669"/>
    <property type="project" value="TreeGrafter"/>
</dbReference>
<dbReference type="Pfam" id="PF24652">
    <property type="entry name" value="CEP76_C"/>
    <property type="match status" value="1"/>
</dbReference>
<comment type="caution">
    <text evidence="6">The sequence shown here is derived from an EMBL/GenBank/DDBJ whole genome shotgun (WGS) entry which is preliminary data.</text>
</comment>
<reference evidence="6 7" key="1">
    <citation type="submission" date="2024-03" db="EMBL/GenBank/DDBJ databases">
        <title>The genome assembly and annotation of the cricket Gryllus longicercus Weissman &amp; Gray.</title>
        <authorList>
            <person name="Szrajer S."/>
            <person name="Gray D."/>
            <person name="Ylla G."/>
        </authorList>
    </citation>
    <scope>NUCLEOTIDE SEQUENCE [LARGE SCALE GENOMIC DNA]</scope>
    <source>
        <strain evidence="6">DAG 2021-001</strain>
        <tissue evidence="6">Whole body minus gut</tissue>
    </source>
</reference>
<evidence type="ECO:0008006" key="8">
    <source>
        <dbReference type="Google" id="ProtNLM"/>
    </source>
</evidence>
<organism evidence="6 7">
    <name type="scientific">Gryllus longicercus</name>
    <dbReference type="NCBI Taxonomy" id="2509291"/>
    <lineage>
        <taxon>Eukaryota</taxon>
        <taxon>Metazoa</taxon>
        <taxon>Ecdysozoa</taxon>
        <taxon>Arthropoda</taxon>
        <taxon>Hexapoda</taxon>
        <taxon>Insecta</taxon>
        <taxon>Pterygota</taxon>
        <taxon>Neoptera</taxon>
        <taxon>Polyneoptera</taxon>
        <taxon>Orthoptera</taxon>
        <taxon>Ensifera</taxon>
        <taxon>Gryllidea</taxon>
        <taxon>Grylloidea</taxon>
        <taxon>Gryllidae</taxon>
        <taxon>Gryllinae</taxon>
        <taxon>Gryllus</taxon>
    </lineage>
</organism>
<sequence length="1769" mass="203234">MLRGHRRWTWKARERNGDWEKHRKSPYRPSEKTLCTTDSASFLSRLHFVGRGISEADDETSIIKPKPRKRLETVVETPFNLPVSETSSTVDALPPLRKPMPRRRKQKEIVLSPRDLDSPASKPSASDSGFVLSPGRSSAASSHRLEDKGISEADDDDSVEVRTIAFRPQEAIAETSFDNPVQLATFSPVHSFKKPVPSRRKQKLFSPPQELASPVSKTSTSEHVLVHSPGRSSVSSRGRGEEKDSGPSSLPARADTPASISSQHPSVGETSLDGSRSLTSQSDTRSYRERIRDRVRSERDKAASGIVQAHQRSRLKQRLLAKPATSRFDLILQKEERQVEEALQKHETTRSKWKSAAENLRKLPSEQECYDFFTQVWDSETEETEPHTPASVQETEEIEHEGGDQTKLITSEYLGLQDEWDIVEDTIPTCLNMEEVHEREKNLYFYPDSKLVPVEAKLPPDQEPRYPEAEGLYIGTQLPLSGRNRCRVEQRILVSGELKWFGDDGEIISIPDPRSTIYYKPLLFDDVSPLLETQYKDAVPLDLDKHSVMQPIDLNTMYLLGIEIQSIVFTHHPLFSREHVLAKLLNDLYEKHCRRVSLKNEDRLGGRLQALRRARNALRISLEKSADTSQEQKERLRKYNTEIQEVRQMHMSECRRDRQLLGSVLQAWRDLKEVRELQQYINTPYQLRIHAQQISREEADAEQEEWEKLVQAEWEDFKEEKTEEFTKQKREYKKVLAQWKKKRKHMQKTRRQQQREKEESIEMDDDSTKDEDSEDEVPMGKEPKPPNPIDWSSLRNELEGQLKECFRPPGEPKLFLELTQSATITIDSENPREQQRRAAVKRCSLFIRLLYNGQEVCRTKNQPLTAQFEVILKEKVAMRIAEWPESLKVELYEEGGSFGRHVVAEVFIPIPSHTTAMEAVQSEPYEFSNTQVITFSHAGVGCGTYSSVLPSSRNIPCLYTTGVIMCCAGWATEKSSGKILSPPEKYCGSHKSDCADLMDIVNLPEGTVDMEKLRKWAESSPLDPNDPSNSSFFYCLKNASMGLTTEPTYFRLDPLQSEFDFCRMEDIINNPRLRLLYLRDRGEPEFRGLRQVPIREKEISEDVFKAYEKRLASPQIEIGTISTDPLDIHRAWGKRFLQEIRQRILKQCRQAQQYRKLEDIVTEDQVPDIGTLGLTFMQWLQPKRPLKPARKERKKVTVQGLGGQDVRLIINVVRAFDVPVRKDIDTVQQSSSSAFHQSQKFSTVPVRPFVEVTFQGVSKRTTTALGNNPTWNQDLQLPMRPPSGDFTPGNLQEMQDTLHLHLFDEIVVDLLEDDRMRDTNIHQRLERHWLGSLSIPFITLYHNARIEGTFKLYSPPVLLGYEREPPHRQFSGYVNEGHSSFSHQDSTFLTIFISVQPALNPPEPFKEQLECGEPPYLQEHLQNWEQEVLALYPHRKPKTLVVDISGKSMCVTRFIRAIAPPEVLEGETTNAHMAARFVSMIPSVAGSVLFPGLFDIWLSSDQVLRLLSGDSEDHAVLLCCYLLYMRRRAWVLLGTGIPHGPTAYVLEHRGEGEYCLWDPASGQFFDVHSSFCPLRKVFCLINDENIWANVQNVELPQHTKFDVNKRSDWWPAFGRGIGSPTTSIQPQVLEYNNTSPAAVQFLQDKIEKHLRDSLVKWRRTARTYWNRYCVAILRKLLPALERETWKLDSAGQVDHIHELQHILGSHKMCGFPINMPYTNMAALTESVRSTGVYYIESPEVEFALAVYIHPYPNNVLSVWIYVASLMRRR</sequence>
<evidence type="ECO:0000256" key="3">
    <source>
        <dbReference type="SAM" id="MobiDB-lite"/>
    </source>
</evidence>
<keyword evidence="2" id="KW-0175">Coiled coil</keyword>
<feature type="compositionally biased region" description="Basic and acidic residues" evidence="3">
    <location>
        <begin position="285"/>
        <end position="302"/>
    </location>
</feature>
<dbReference type="PANTHER" id="PTHR20837">
    <property type="entry name" value="CENTROSOMAL PROTEIN-RELATED"/>
    <property type="match status" value="1"/>
</dbReference>
<feature type="compositionally biased region" description="Basic residues" evidence="3">
    <location>
        <begin position="191"/>
        <end position="203"/>
    </location>
</feature>
<dbReference type="PROSITE" id="PS50004">
    <property type="entry name" value="C2"/>
    <property type="match status" value="1"/>
</dbReference>
<keyword evidence="7" id="KW-1185">Reference proteome</keyword>
<protein>
    <recommendedName>
        <fullName evidence="8">C2 domain-containing protein</fullName>
    </recommendedName>
</protein>
<feature type="domain" description="C2" evidence="4">
    <location>
        <begin position="1190"/>
        <end position="1350"/>
    </location>
</feature>
<dbReference type="InterPro" id="IPR035892">
    <property type="entry name" value="C2_domain_sf"/>
</dbReference>
<dbReference type="Pfam" id="PF17661">
    <property type="entry name" value="DUF5523"/>
    <property type="match status" value="1"/>
</dbReference>
<proteinExistence type="predicted"/>
<feature type="compositionally biased region" description="Low complexity" evidence="3">
    <location>
        <begin position="118"/>
        <end position="128"/>
    </location>
</feature>
<evidence type="ECO:0000313" key="7">
    <source>
        <dbReference type="Proteomes" id="UP001378592"/>
    </source>
</evidence>
<dbReference type="GO" id="GO:1905515">
    <property type="term" value="P:non-motile cilium assembly"/>
    <property type="evidence" value="ECO:0007669"/>
    <property type="project" value="TreeGrafter"/>
</dbReference>